<evidence type="ECO:0000313" key="1">
    <source>
        <dbReference type="EMBL" id="KRZ09874.1"/>
    </source>
</evidence>
<gene>
    <name evidence="1" type="ORF">T11_12334</name>
</gene>
<name>A0A0V1HIT0_9BILA</name>
<dbReference type="Proteomes" id="UP000055024">
    <property type="component" value="Unassembled WGS sequence"/>
</dbReference>
<reference evidence="1 2" key="1">
    <citation type="submission" date="2015-01" db="EMBL/GenBank/DDBJ databases">
        <title>Evolution of Trichinella species and genotypes.</title>
        <authorList>
            <person name="Korhonen P.K."/>
            <person name="Edoardo P."/>
            <person name="Giuseppe L.R."/>
            <person name="Gasser R.B."/>
        </authorList>
    </citation>
    <scope>NUCLEOTIDE SEQUENCE [LARGE SCALE GENOMIC DNA]</scope>
    <source>
        <strain evidence="1">ISS1029</strain>
    </source>
</reference>
<protein>
    <submittedName>
        <fullName evidence="1">Uncharacterized protein</fullName>
    </submittedName>
</protein>
<organism evidence="1 2">
    <name type="scientific">Trichinella zimbabwensis</name>
    <dbReference type="NCBI Taxonomy" id="268475"/>
    <lineage>
        <taxon>Eukaryota</taxon>
        <taxon>Metazoa</taxon>
        <taxon>Ecdysozoa</taxon>
        <taxon>Nematoda</taxon>
        <taxon>Enoplea</taxon>
        <taxon>Dorylaimia</taxon>
        <taxon>Trichinellida</taxon>
        <taxon>Trichinellidae</taxon>
        <taxon>Trichinella</taxon>
    </lineage>
</organism>
<keyword evidence="2" id="KW-1185">Reference proteome</keyword>
<accession>A0A0V1HIT0</accession>
<dbReference type="EMBL" id="JYDP01000067">
    <property type="protein sequence ID" value="KRZ09874.1"/>
    <property type="molecule type" value="Genomic_DNA"/>
</dbReference>
<dbReference type="AlphaFoldDB" id="A0A0V1HIT0"/>
<proteinExistence type="predicted"/>
<comment type="caution">
    <text evidence="1">The sequence shown here is derived from an EMBL/GenBank/DDBJ whole genome shotgun (WGS) entry which is preliminary data.</text>
</comment>
<sequence>MLNYYQSPLSIRIWFVGIARKKGNKTVALLINHQSVIIGQSKKSQWLLVQKLRHFIYSGMIEDEFMFQVRPLGRSRCLFYARKIQMR</sequence>
<evidence type="ECO:0000313" key="2">
    <source>
        <dbReference type="Proteomes" id="UP000055024"/>
    </source>
</evidence>